<keyword evidence="5 6" id="KW-0472">Membrane</keyword>
<dbReference type="AlphaFoldDB" id="A0A429G1E9"/>
<evidence type="ECO:0000256" key="4">
    <source>
        <dbReference type="ARBA" id="ARBA00022989"/>
    </source>
</evidence>
<accession>A0A429G1E9</accession>
<gene>
    <name evidence="8" type="ORF">D9Q81_07555</name>
</gene>
<proteinExistence type="predicted"/>
<feature type="domain" description="CstA N-terminal" evidence="7">
    <location>
        <begin position="361"/>
        <end position="499"/>
    </location>
</feature>
<feature type="transmembrane region" description="Helical" evidence="6">
    <location>
        <begin position="459"/>
        <end position="476"/>
    </location>
</feature>
<feature type="transmembrane region" description="Helical" evidence="6">
    <location>
        <begin position="325"/>
        <end position="348"/>
    </location>
</feature>
<feature type="transmembrane region" description="Helical" evidence="6">
    <location>
        <begin position="187"/>
        <end position="208"/>
    </location>
</feature>
<dbReference type="Pfam" id="PF02554">
    <property type="entry name" value="CstA"/>
    <property type="match status" value="2"/>
</dbReference>
<feature type="transmembrane region" description="Helical" evidence="6">
    <location>
        <begin position="289"/>
        <end position="313"/>
    </location>
</feature>
<feature type="transmembrane region" description="Helical" evidence="6">
    <location>
        <begin position="80"/>
        <end position="100"/>
    </location>
</feature>
<keyword evidence="4 6" id="KW-1133">Transmembrane helix</keyword>
<protein>
    <submittedName>
        <fullName evidence="8">Carbon starvation protein A</fullName>
    </submittedName>
</protein>
<feature type="transmembrane region" description="Helical" evidence="6">
    <location>
        <begin position="483"/>
        <end position="505"/>
    </location>
</feature>
<dbReference type="PANTHER" id="PTHR30252">
    <property type="entry name" value="INNER MEMBRANE PEPTIDE TRANSPORTER"/>
    <property type="match status" value="1"/>
</dbReference>
<feature type="transmembrane region" description="Helical" evidence="6">
    <location>
        <begin position="248"/>
        <end position="269"/>
    </location>
</feature>
<evidence type="ECO:0000256" key="1">
    <source>
        <dbReference type="ARBA" id="ARBA00004651"/>
    </source>
</evidence>
<dbReference type="InterPro" id="IPR003706">
    <property type="entry name" value="CstA_N"/>
</dbReference>
<evidence type="ECO:0000256" key="3">
    <source>
        <dbReference type="ARBA" id="ARBA00022692"/>
    </source>
</evidence>
<evidence type="ECO:0000256" key="5">
    <source>
        <dbReference type="ARBA" id="ARBA00023136"/>
    </source>
</evidence>
<dbReference type="RefSeq" id="WP_125742466.1">
    <property type="nucleotide sequence ID" value="NZ_RCOR01000042.1"/>
</dbReference>
<sequence>MYAIVVVLVGIVLYGIAYRFYVKWFDRNVMESDPKRATPAHVYMDGIEFFPSNRYVLFGFQWKSIAALGPVLGPILAIQWGWLPAFLWILFGTIFIGWIHDYGSIMVSVRSEGSSFGPITYELISPRARTILLWYILWYVVLILSSFTNVVSGLLNTIPQSPLPIVITTIVGVLAGYATYKLKINIVYTTIIAIILMYIGVYLGNLVPVKVDLGIWTIDFWMWMVLIFCFLGAVLPIWVFIQPINYLSFYLVYFGIIGIIIGMFSGITYSSPAVTTFYDPNVTFSGPLWPMLFVTIACGAISGWHSLIGSSITSKQLDNEMDASFVGGGAMIAEGIMALVSLTTAAILSPDVAIGNIKAGKTAANFVTGGSTLLSKIGVPMDFAKVYTTVMLIILAITIMHIGLRITRLVLSELAGPSVGGIFRNKYISAFIVMLIVYIVTSPKTGATFAYLWGTFGGANQLMAGLALMIITLWLLREKKRTVFTAIPMAFMIITTLGALIWLSYSGITGYIKDPTKVGAGIAAAVNIILIILALFMVAEGYKAYKRIKAPKPA</sequence>
<evidence type="ECO:0000313" key="9">
    <source>
        <dbReference type="Proteomes" id="UP000278149"/>
    </source>
</evidence>
<feature type="transmembrane region" description="Helical" evidence="6">
    <location>
        <begin position="132"/>
        <end position="155"/>
    </location>
</feature>
<dbReference type="EMBL" id="RCOR01000042">
    <property type="protein sequence ID" value="RSN67647.1"/>
    <property type="molecule type" value="Genomic_DNA"/>
</dbReference>
<comment type="caution">
    <text evidence="8">The sequence shown here is derived from an EMBL/GenBank/DDBJ whole genome shotgun (WGS) entry which is preliminary data.</text>
</comment>
<feature type="transmembrane region" description="Helical" evidence="6">
    <location>
        <begin position="161"/>
        <end position="180"/>
    </location>
</feature>
<evidence type="ECO:0000313" key="8">
    <source>
        <dbReference type="EMBL" id="RSN67647.1"/>
    </source>
</evidence>
<reference evidence="8 9" key="1">
    <citation type="submission" date="2018-10" db="EMBL/GenBank/DDBJ databases">
        <title>Co-occurring genomic capacity for anaerobic methane metabolism and dissimilatory sulfite reduction discovered in the Korarchaeota.</title>
        <authorList>
            <person name="Mckay L.J."/>
            <person name="Dlakic M."/>
            <person name="Fields M.W."/>
            <person name="Delmont T.O."/>
            <person name="Eren A.M."/>
            <person name="Jay Z.J."/>
            <person name="Klingelsmith K.B."/>
            <person name="Rusch D.B."/>
            <person name="Inskeep W.P."/>
        </authorList>
    </citation>
    <scope>NUCLEOTIDE SEQUENCE [LARGE SCALE GENOMIC DNA]</scope>
    <source>
        <strain evidence="8 9">WS</strain>
    </source>
</reference>
<keyword evidence="2" id="KW-1003">Cell membrane</keyword>
<name>A0A429G1E9_9CREN</name>
<dbReference type="Proteomes" id="UP000278149">
    <property type="component" value="Unassembled WGS sequence"/>
</dbReference>
<evidence type="ECO:0000256" key="2">
    <source>
        <dbReference type="ARBA" id="ARBA00022475"/>
    </source>
</evidence>
<organism evidence="8 9">
    <name type="scientific">Candidatus Korarchaeum cryptofilum</name>
    <dbReference type="NCBI Taxonomy" id="498846"/>
    <lineage>
        <taxon>Archaea</taxon>
        <taxon>Thermoproteota</taxon>
        <taxon>Candidatus Korarchaeia</taxon>
        <taxon>Candidatus Korarchaeales</taxon>
        <taxon>Candidatus Korarchaeaceae</taxon>
        <taxon>Candidatus Korarchaeum</taxon>
    </lineage>
</organism>
<feature type="transmembrane region" description="Helical" evidence="6">
    <location>
        <begin position="517"/>
        <end position="539"/>
    </location>
</feature>
<dbReference type="PANTHER" id="PTHR30252:SF0">
    <property type="entry name" value="PEPTIDE TRANSPORTER CSTA"/>
    <property type="match status" value="1"/>
</dbReference>
<feature type="transmembrane region" description="Helical" evidence="6">
    <location>
        <begin position="220"/>
        <end position="241"/>
    </location>
</feature>
<feature type="transmembrane region" description="Helical" evidence="6">
    <location>
        <begin position="386"/>
        <end position="406"/>
    </location>
</feature>
<dbReference type="InterPro" id="IPR051605">
    <property type="entry name" value="CstA"/>
</dbReference>
<dbReference type="GO" id="GO:0005886">
    <property type="term" value="C:plasma membrane"/>
    <property type="evidence" value="ECO:0007669"/>
    <property type="project" value="UniProtKB-SubCell"/>
</dbReference>
<keyword evidence="3 6" id="KW-0812">Transmembrane</keyword>
<comment type="subcellular location">
    <subcellularLocation>
        <location evidence="1">Cell membrane</location>
        <topology evidence="1">Multi-pass membrane protein</topology>
    </subcellularLocation>
</comment>
<feature type="domain" description="CstA N-terminal" evidence="7">
    <location>
        <begin position="3"/>
        <end position="353"/>
    </location>
</feature>
<dbReference type="GO" id="GO:0009267">
    <property type="term" value="P:cellular response to starvation"/>
    <property type="evidence" value="ECO:0007669"/>
    <property type="project" value="InterPro"/>
</dbReference>
<evidence type="ECO:0000259" key="7">
    <source>
        <dbReference type="Pfam" id="PF02554"/>
    </source>
</evidence>
<evidence type="ECO:0000256" key="6">
    <source>
        <dbReference type="SAM" id="Phobius"/>
    </source>
</evidence>
<feature type="transmembrane region" description="Helical" evidence="6">
    <location>
        <begin position="427"/>
        <end position="453"/>
    </location>
</feature>